<dbReference type="InterPro" id="IPR036719">
    <property type="entry name" value="Neuro-gated_channel_TM_sf"/>
</dbReference>
<dbReference type="WBParaSite" id="OFLC_0001594501-mRNA-1">
    <property type="protein sequence ID" value="OFLC_0001594501-mRNA-1"/>
    <property type="gene ID" value="OFLC_0001594501"/>
</dbReference>
<dbReference type="Proteomes" id="UP000267606">
    <property type="component" value="Unassembled WGS sequence"/>
</dbReference>
<dbReference type="GO" id="GO:0016020">
    <property type="term" value="C:membrane"/>
    <property type="evidence" value="ECO:0007669"/>
    <property type="project" value="InterPro"/>
</dbReference>
<dbReference type="InterPro" id="IPR006029">
    <property type="entry name" value="Neurotrans-gated_channel_TM"/>
</dbReference>
<dbReference type="Pfam" id="PF02932">
    <property type="entry name" value="Neur_chan_memb"/>
    <property type="match status" value="1"/>
</dbReference>
<reference evidence="4" key="1">
    <citation type="submission" date="2016-06" db="UniProtKB">
        <authorList>
            <consortium name="WormBaseParasite"/>
        </authorList>
    </citation>
    <scope>IDENTIFICATION</scope>
</reference>
<dbReference type="EMBL" id="UZAJ01043301">
    <property type="protein sequence ID" value="VDP25122.1"/>
    <property type="molecule type" value="Genomic_DNA"/>
</dbReference>
<name>A0A183I870_9BILA</name>
<evidence type="ECO:0000313" key="4">
    <source>
        <dbReference type="WBParaSite" id="OFLC_0001594501-mRNA-1"/>
    </source>
</evidence>
<evidence type="ECO:0000259" key="1">
    <source>
        <dbReference type="Pfam" id="PF02932"/>
    </source>
</evidence>
<gene>
    <name evidence="2" type="ORF">OFLC_LOCUS15932</name>
</gene>
<reference evidence="2 3" key="2">
    <citation type="submission" date="2018-11" db="EMBL/GenBank/DDBJ databases">
        <authorList>
            <consortium name="Pathogen Informatics"/>
        </authorList>
    </citation>
    <scope>NUCLEOTIDE SEQUENCE [LARGE SCALE GENOMIC DNA]</scope>
</reference>
<proteinExistence type="predicted"/>
<protein>
    <submittedName>
        <fullName evidence="4">Neur_chan_memb domain-containing protein</fullName>
    </submittedName>
</protein>
<keyword evidence="3" id="KW-1185">Reference proteome</keyword>
<accession>A0A183I870</accession>
<dbReference type="AlphaFoldDB" id="A0A183I870"/>
<dbReference type="SUPFAM" id="SSF90112">
    <property type="entry name" value="Neurotransmitter-gated ion-channel transmembrane pore"/>
    <property type="match status" value="1"/>
</dbReference>
<dbReference type="GO" id="GO:0006811">
    <property type="term" value="P:monoatomic ion transport"/>
    <property type="evidence" value="ECO:0007669"/>
    <property type="project" value="InterPro"/>
</dbReference>
<evidence type="ECO:0000313" key="2">
    <source>
        <dbReference type="EMBL" id="VDP25122.1"/>
    </source>
</evidence>
<sequence length="102" mass="12737">MKKERKALNLHFRRPSTHQMPIWIKWLFLRILPKILFMRRPTLIKVDETVRRVVDHRRLNFNGRKYGKIKDIYYFNTTIDQLLFDKIEMNNNHLIEIYFFPF</sequence>
<dbReference type="STRING" id="387005.A0A183I870"/>
<evidence type="ECO:0000313" key="3">
    <source>
        <dbReference type="Proteomes" id="UP000267606"/>
    </source>
</evidence>
<feature type="domain" description="Neurotransmitter-gated ion-channel transmembrane" evidence="1">
    <location>
        <begin position="8"/>
        <end position="65"/>
    </location>
</feature>
<organism evidence="4">
    <name type="scientific">Onchocerca flexuosa</name>
    <dbReference type="NCBI Taxonomy" id="387005"/>
    <lineage>
        <taxon>Eukaryota</taxon>
        <taxon>Metazoa</taxon>
        <taxon>Ecdysozoa</taxon>
        <taxon>Nematoda</taxon>
        <taxon>Chromadorea</taxon>
        <taxon>Rhabditida</taxon>
        <taxon>Spirurina</taxon>
        <taxon>Spiruromorpha</taxon>
        <taxon>Filarioidea</taxon>
        <taxon>Onchocercidae</taxon>
        <taxon>Onchocerca</taxon>
    </lineage>
</organism>